<comment type="subcellular location">
    <subcellularLocation>
        <location evidence="3">Cytoplasm</location>
    </subcellularLocation>
    <subcellularLocation>
        <location evidence="2">Nucleus</location>
    </subcellularLocation>
</comment>
<feature type="compositionally biased region" description="Basic and acidic residues" evidence="24">
    <location>
        <begin position="4833"/>
        <end position="4842"/>
    </location>
</feature>
<feature type="domain" description="Ig-like" evidence="28">
    <location>
        <begin position="1386"/>
        <end position="1463"/>
    </location>
</feature>
<dbReference type="InterPro" id="IPR003598">
    <property type="entry name" value="Ig_sub2"/>
</dbReference>
<feature type="domain" description="Ig-like" evidence="28">
    <location>
        <begin position="1312"/>
        <end position="1371"/>
    </location>
</feature>
<feature type="compositionally biased region" description="Low complexity" evidence="24">
    <location>
        <begin position="5374"/>
        <end position="5383"/>
    </location>
</feature>
<feature type="domain" description="Ig-like" evidence="28">
    <location>
        <begin position="269"/>
        <end position="357"/>
    </location>
</feature>
<accession>A0AAJ8B621</accession>
<dbReference type="FunFam" id="2.60.40.10:FF:000050">
    <property type="entry name" value="Titin isoform B"/>
    <property type="match status" value="1"/>
</dbReference>
<protein>
    <recommendedName>
        <fullName evidence="5">non-specific serine/threonine protein kinase</fullName>
        <ecNumber evidence="5">2.7.11.1</ecNumber>
    </recommendedName>
</protein>
<dbReference type="FunFam" id="2.60.40.10:FF:000228">
    <property type="entry name" value="obscurin isoform X4"/>
    <property type="match status" value="12"/>
</dbReference>
<dbReference type="Gene3D" id="2.60.40.10">
    <property type="entry name" value="Immunoglobulins"/>
    <property type="match status" value="53"/>
</dbReference>
<evidence type="ECO:0000256" key="11">
    <source>
        <dbReference type="ARBA" id="ARBA00022723"/>
    </source>
</evidence>
<feature type="region of interest" description="Disordered" evidence="24">
    <location>
        <begin position="4523"/>
        <end position="4564"/>
    </location>
</feature>
<dbReference type="Gene3D" id="2.30.29.30">
    <property type="entry name" value="Pleckstrin-homology domain (PH domain)/Phosphotyrosine-binding domain (PTB)"/>
    <property type="match status" value="1"/>
</dbReference>
<feature type="domain" description="Ig-like" evidence="28">
    <location>
        <begin position="822"/>
        <end position="907"/>
    </location>
</feature>
<evidence type="ECO:0000256" key="10">
    <source>
        <dbReference type="ARBA" id="ARBA00022679"/>
    </source>
</evidence>
<dbReference type="PROSITE" id="PS50002">
    <property type="entry name" value="SH3"/>
    <property type="match status" value="1"/>
</dbReference>
<feature type="domain" description="Ig-like" evidence="28">
    <location>
        <begin position="3931"/>
        <end position="4015"/>
    </location>
</feature>
<evidence type="ECO:0000256" key="17">
    <source>
        <dbReference type="ARBA" id="ARBA00022860"/>
    </source>
</evidence>
<dbReference type="CTD" id="572412"/>
<dbReference type="CDD" id="cd00096">
    <property type="entry name" value="Ig"/>
    <property type="match status" value="6"/>
</dbReference>
<feature type="domain" description="Ig-like" evidence="28">
    <location>
        <begin position="5058"/>
        <end position="5147"/>
    </location>
</feature>
<dbReference type="FunFam" id="2.60.40.10:FF:001066">
    <property type="entry name" value="Obscurin-like protein 1 isoform 3"/>
    <property type="match status" value="1"/>
</dbReference>
<feature type="domain" description="Ig-like" evidence="28">
    <location>
        <begin position="1657"/>
        <end position="1832"/>
    </location>
</feature>
<dbReference type="SUPFAM" id="SSF48726">
    <property type="entry name" value="Immunoglobulin"/>
    <property type="match status" value="50"/>
</dbReference>
<evidence type="ECO:0000256" key="24">
    <source>
        <dbReference type="SAM" id="MobiDB-lite"/>
    </source>
</evidence>
<feature type="domain" description="Ig-like" evidence="28">
    <location>
        <begin position="1926"/>
        <end position="2010"/>
    </location>
</feature>
<feature type="domain" description="Ig-like" evidence="28">
    <location>
        <begin position="3442"/>
        <end position="3526"/>
    </location>
</feature>
<dbReference type="FunFam" id="2.60.40.10:FF:000612">
    <property type="entry name" value="palladin isoform X1"/>
    <property type="match status" value="1"/>
</dbReference>
<dbReference type="SMART" id="SM00233">
    <property type="entry name" value="PH"/>
    <property type="match status" value="1"/>
</dbReference>
<dbReference type="InterPro" id="IPR052385">
    <property type="entry name" value="Obscurin/Obscurin-like_Reg"/>
</dbReference>
<evidence type="ECO:0000313" key="30">
    <source>
        <dbReference type="Proteomes" id="UP000694890"/>
    </source>
</evidence>
<dbReference type="SMART" id="SM00325">
    <property type="entry name" value="RhoGEF"/>
    <property type="match status" value="1"/>
</dbReference>
<dbReference type="InterPro" id="IPR013783">
    <property type="entry name" value="Ig-like_fold"/>
</dbReference>
<feature type="domain" description="PH" evidence="26">
    <location>
        <begin position="5687"/>
        <end position="5796"/>
    </location>
</feature>
<dbReference type="CDD" id="cd23767">
    <property type="entry name" value="IQCD"/>
    <property type="match status" value="1"/>
</dbReference>
<keyword evidence="17" id="KW-0112">Calmodulin-binding</keyword>
<feature type="domain" description="Fibronectin type-III" evidence="29">
    <location>
        <begin position="4385"/>
        <end position="4480"/>
    </location>
</feature>
<dbReference type="InterPro" id="IPR013098">
    <property type="entry name" value="Ig_I-set"/>
</dbReference>
<feature type="domain" description="Ig-like" evidence="28">
    <location>
        <begin position="3753"/>
        <end position="3837"/>
    </location>
</feature>
<comment type="catalytic activity">
    <reaction evidence="22">
        <text>L-seryl-[protein] + ATP = O-phospho-L-seryl-[protein] + ADP + H(+)</text>
        <dbReference type="Rhea" id="RHEA:17989"/>
        <dbReference type="Rhea" id="RHEA-COMP:9863"/>
        <dbReference type="Rhea" id="RHEA-COMP:11604"/>
        <dbReference type="ChEBI" id="CHEBI:15378"/>
        <dbReference type="ChEBI" id="CHEBI:29999"/>
        <dbReference type="ChEBI" id="CHEBI:30616"/>
        <dbReference type="ChEBI" id="CHEBI:83421"/>
        <dbReference type="ChEBI" id="CHEBI:456216"/>
        <dbReference type="EC" id="2.7.11.1"/>
    </reaction>
</comment>
<dbReference type="FunFam" id="2.60.40.10:FF:000380">
    <property type="entry name" value="obscurin isoform X3"/>
    <property type="match status" value="1"/>
</dbReference>
<feature type="domain" description="Ig-like" evidence="28">
    <location>
        <begin position="5900"/>
        <end position="5990"/>
    </location>
</feature>
<dbReference type="InterPro" id="IPR055251">
    <property type="entry name" value="SOS1_NGEF_PH"/>
</dbReference>
<dbReference type="FunFam" id="2.60.40.10:FF:000214">
    <property type="entry name" value="titin isoform X1"/>
    <property type="match status" value="3"/>
</dbReference>
<feature type="region of interest" description="Disordered" evidence="24">
    <location>
        <begin position="3704"/>
        <end position="3730"/>
    </location>
</feature>
<dbReference type="Pfam" id="PF00041">
    <property type="entry name" value="fn3"/>
    <property type="match status" value="2"/>
</dbReference>
<dbReference type="FunFam" id="2.60.40.10:FF:000502">
    <property type="entry name" value="obscurin-like protein 1 isoform X2"/>
    <property type="match status" value="1"/>
</dbReference>
<dbReference type="InterPro" id="IPR035526">
    <property type="entry name" value="Obscurin_SH3"/>
</dbReference>
<evidence type="ECO:0000256" key="12">
    <source>
        <dbReference type="ARBA" id="ARBA00022737"/>
    </source>
</evidence>
<dbReference type="PANTHER" id="PTHR35971:SF4">
    <property type="entry name" value="OBSCURIN"/>
    <property type="match status" value="1"/>
</dbReference>
<dbReference type="SMART" id="SM00406">
    <property type="entry name" value="IGv"/>
    <property type="match status" value="15"/>
</dbReference>
<evidence type="ECO:0000256" key="3">
    <source>
        <dbReference type="ARBA" id="ARBA00004496"/>
    </source>
</evidence>
<dbReference type="FunFam" id="2.60.40.10:FF:000211">
    <property type="entry name" value="Obscurin-like protein 1"/>
    <property type="match status" value="6"/>
</dbReference>
<feature type="domain" description="Ig-like" evidence="28">
    <location>
        <begin position="4680"/>
        <end position="4768"/>
    </location>
</feature>
<dbReference type="GO" id="GO:0005516">
    <property type="term" value="F:calmodulin binding"/>
    <property type="evidence" value="ECO:0007669"/>
    <property type="project" value="UniProtKB-KW"/>
</dbReference>
<comment type="cofactor">
    <cofactor evidence="1">
        <name>Mg(2+)</name>
        <dbReference type="ChEBI" id="CHEBI:18420"/>
    </cofactor>
</comment>
<feature type="region of interest" description="Disordered" evidence="24">
    <location>
        <begin position="4822"/>
        <end position="4842"/>
    </location>
</feature>
<dbReference type="PROSITE" id="PS50010">
    <property type="entry name" value="DH_2"/>
    <property type="match status" value="1"/>
</dbReference>
<comment type="catalytic activity">
    <reaction evidence="21">
        <text>L-threonyl-[protein] + ATP = O-phospho-L-threonyl-[protein] + ADP + H(+)</text>
        <dbReference type="Rhea" id="RHEA:46608"/>
        <dbReference type="Rhea" id="RHEA-COMP:11060"/>
        <dbReference type="Rhea" id="RHEA-COMP:11605"/>
        <dbReference type="ChEBI" id="CHEBI:15378"/>
        <dbReference type="ChEBI" id="CHEBI:30013"/>
        <dbReference type="ChEBI" id="CHEBI:30616"/>
        <dbReference type="ChEBI" id="CHEBI:61977"/>
        <dbReference type="ChEBI" id="CHEBI:456216"/>
        <dbReference type="EC" id="2.7.11.1"/>
    </reaction>
</comment>
<dbReference type="InterPro" id="IPR036179">
    <property type="entry name" value="Ig-like_dom_sf"/>
</dbReference>
<feature type="domain" description="Ig-like" evidence="28">
    <location>
        <begin position="1026"/>
        <end position="1085"/>
    </location>
</feature>
<feature type="domain" description="Fibronectin type-III" evidence="29">
    <location>
        <begin position="545"/>
        <end position="641"/>
    </location>
</feature>
<evidence type="ECO:0000256" key="22">
    <source>
        <dbReference type="ARBA" id="ARBA00048679"/>
    </source>
</evidence>
<evidence type="ECO:0000256" key="23">
    <source>
        <dbReference type="PROSITE-ProRule" id="PRU00192"/>
    </source>
</evidence>
<feature type="domain" description="Ig-like" evidence="28">
    <location>
        <begin position="729"/>
        <end position="815"/>
    </location>
</feature>
<dbReference type="GO" id="GO:0005634">
    <property type="term" value="C:nucleus"/>
    <property type="evidence" value="ECO:0007669"/>
    <property type="project" value="UniProtKB-SubCell"/>
</dbReference>
<keyword evidence="6 23" id="KW-0728">SH3 domain</keyword>
<evidence type="ECO:0000256" key="1">
    <source>
        <dbReference type="ARBA" id="ARBA00001946"/>
    </source>
</evidence>
<dbReference type="FunFam" id="2.60.40.10:FF:000954">
    <property type="entry name" value="Obscurin, cytoskeletal calmodulin and titin-interacting RhoGEF"/>
    <property type="match status" value="1"/>
</dbReference>
<dbReference type="GO" id="GO:0004674">
    <property type="term" value="F:protein serine/threonine kinase activity"/>
    <property type="evidence" value="ECO:0007669"/>
    <property type="project" value="UniProtKB-KW"/>
</dbReference>
<dbReference type="PROSITE" id="PS50096">
    <property type="entry name" value="IQ"/>
    <property type="match status" value="1"/>
</dbReference>
<feature type="domain" description="Ig-like" evidence="28">
    <location>
        <begin position="3086"/>
        <end position="3170"/>
    </location>
</feature>
<keyword evidence="10" id="KW-0808">Transferase</keyword>
<feature type="domain" description="Ig-like" evidence="28">
    <location>
        <begin position="4111"/>
        <end position="4195"/>
    </location>
</feature>
<feature type="domain" description="Ig-like" evidence="28">
    <location>
        <begin position="2997"/>
        <end position="3081"/>
    </location>
</feature>
<feature type="region of interest" description="Disordered" evidence="24">
    <location>
        <begin position="4773"/>
        <end position="4805"/>
    </location>
</feature>
<gene>
    <name evidence="31" type="primary">obscnb</name>
</gene>
<evidence type="ECO:0000256" key="8">
    <source>
        <dbReference type="ARBA" id="ARBA00022527"/>
    </source>
</evidence>
<evidence type="ECO:0000256" key="16">
    <source>
        <dbReference type="ARBA" id="ARBA00022842"/>
    </source>
</evidence>
<keyword evidence="20" id="KW-0393">Immunoglobulin domain</keyword>
<dbReference type="InterPro" id="IPR036028">
    <property type="entry name" value="SH3-like_dom_sf"/>
</dbReference>
<dbReference type="InterPro" id="IPR001452">
    <property type="entry name" value="SH3_domain"/>
</dbReference>
<keyword evidence="12" id="KW-0677">Repeat</keyword>
<dbReference type="FunFam" id="2.60.40.10:FF:000773">
    <property type="entry name" value="obscurin isoform X4"/>
    <property type="match status" value="1"/>
</dbReference>
<evidence type="ECO:0000313" key="31">
    <source>
        <dbReference type="RefSeq" id="XP_050925913.1"/>
    </source>
</evidence>
<feature type="domain" description="Ig-like" evidence="28">
    <location>
        <begin position="3353"/>
        <end position="3437"/>
    </location>
</feature>
<comment type="similarity">
    <text evidence="4">Belongs to the protein kinase superfamily. CAMK Ser/Thr protein kinase family.</text>
</comment>
<evidence type="ECO:0000256" key="15">
    <source>
        <dbReference type="ARBA" id="ARBA00022840"/>
    </source>
</evidence>
<dbReference type="InterPro" id="IPR000048">
    <property type="entry name" value="IQ_motif_EF-hand-BS"/>
</dbReference>
<dbReference type="SMART" id="SM00409">
    <property type="entry name" value="IG"/>
    <property type="match status" value="48"/>
</dbReference>
<feature type="domain" description="Ig-like" evidence="28">
    <location>
        <begin position="2473"/>
        <end position="2545"/>
    </location>
</feature>
<dbReference type="Gene3D" id="2.30.30.40">
    <property type="entry name" value="SH3 Domains"/>
    <property type="match status" value="1"/>
</dbReference>
<dbReference type="InterPro" id="IPR036116">
    <property type="entry name" value="FN3_sf"/>
</dbReference>
<dbReference type="InterPro" id="IPR003961">
    <property type="entry name" value="FN3_dom"/>
</dbReference>
<evidence type="ECO:0000256" key="14">
    <source>
        <dbReference type="ARBA" id="ARBA00022777"/>
    </source>
</evidence>
<dbReference type="FunFam" id="1.20.900.10:FF:000027">
    <property type="entry name" value="Obscurin, cytoskeletal calmodulin and titin-interacting RhoGEF"/>
    <property type="match status" value="1"/>
</dbReference>
<feature type="domain" description="Ig-like" evidence="28">
    <location>
        <begin position="10"/>
        <end position="100"/>
    </location>
</feature>
<dbReference type="FunFam" id="2.60.40.10:FF:000421">
    <property type="entry name" value="LOW QUALITY PROTEIN: obscurin"/>
    <property type="match status" value="1"/>
</dbReference>
<evidence type="ECO:0000259" key="27">
    <source>
        <dbReference type="PROSITE" id="PS50010"/>
    </source>
</evidence>
<feature type="domain" description="Ig-like" evidence="28">
    <location>
        <begin position="361"/>
        <end position="444"/>
    </location>
</feature>
<dbReference type="FunFam" id="2.60.40.10:FF:000747">
    <property type="entry name" value="obscurin isoform X6"/>
    <property type="match status" value="1"/>
</dbReference>
<evidence type="ECO:0000259" key="26">
    <source>
        <dbReference type="PROSITE" id="PS50003"/>
    </source>
</evidence>
<feature type="domain" description="Ig-like" evidence="28">
    <location>
        <begin position="4924"/>
        <end position="5013"/>
    </location>
</feature>
<evidence type="ECO:0000256" key="6">
    <source>
        <dbReference type="ARBA" id="ARBA00022443"/>
    </source>
</evidence>
<reference evidence="31" key="1">
    <citation type="submission" date="2025-08" db="UniProtKB">
        <authorList>
            <consortium name="RefSeq"/>
        </authorList>
    </citation>
    <scope>IDENTIFICATION</scope>
    <source>
        <tissue evidence="31">Brain</tissue>
    </source>
</reference>
<feature type="domain" description="Ig-like" evidence="28">
    <location>
        <begin position="1489"/>
        <end position="1564"/>
    </location>
</feature>
<dbReference type="FunFam" id="2.60.40.10:FF:000866">
    <property type="entry name" value="Obscurin, cytoskeletal calmodulin and titin-interacting RhoGEF"/>
    <property type="match status" value="1"/>
</dbReference>
<dbReference type="InterPro" id="IPR011993">
    <property type="entry name" value="PH-like_dom_sf"/>
</dbReference>
<evidence type="ECO:0000256" key="7">
    <source>
        <dbReference type="ARBA" id="ARBA00022490"/>
    </source>
</evidence>
<feature type="domain" description="Ig-like" evidence="28">
    <location>
        <begin position="2373"/>
        <end position="2454"/>
    </location>
</feature>
<feature type="domain" description="Ig-like" evidence="28">
    <location>
        <begin position="934"/>
        <end position="1005"/>
    </location>
</feature>
<feature type="domain" description="Ig-like" evidence="28">
    <location>
        <begin position="3842"/>
        <end position="3926"/>
    </location>
</feature>
<proteinExistence type="inferred from homology"/>
<feature type="domain" description="Ig-like" evidence="28">
    <location>
        <begin position="3175"/>
        <end position="3259"/>
    </location>
</feature>
<evidence type="ECO:0000256" key="13">
    <source>
        <dbReference type="ARBA" id="ARBA00022741"/>
    </source>
</evidence>
<dbReference type="Pfam" id="PF22697">
    <property type="entry name" value="SOS1_NGEF_PH"/>
    <property type="match status" value="1"/>
</dbReference>
<keyword evidence="15" id="KW-0067">ATP-binding</keyword>
<keyword evidence="18" id="KW-1015">Disulfide bond</keyword>
<feature type="domain" description="Ig-like" evidence="28">
    <location>
        <begin position="2641"/>
        <end position="2725"/>
    </location>
</feature>
<feature type="domain" description="Ig-like" evidence="28">
    <location>
        <begin position="2819"/>
        <end position="2903"/>
    </location>
</feature>
<evidence type="ECO:0000256" key="9">
    <source>
        <dbReference type="ARBA" id="ARBA00022553"/>
    </source>
</evidence>
<feature type="domain" description="Ig-like" evidence="28">
    <location>
        <begin position="110"/>
        <end position="198"/>
    </location>
</feature>
<evidence type="ECO:0000256" key="4">
    <source>
        <dbReference type="ARBA" id="ARBA00006692"/>
    </source>
</evidence>
<feature type="domain" description="Ig-like" evidence="28">
    <location>
        <begin position="3264"/>
        <end position="3348"/>
    </location>
</feature>
<keyword evidence="19" id="KW-0539">Nucleus</keyword>
<dbReference type="SUPFAM" id="SSF48065">
    <property type="entry name" value="DBL homology domain (DH-domain)"/>
    <property type="match status" value="1"/>
</dbReference>
<dbReference type="Pfam" id="PF00621">
    <property type="entry name" value="RhoGEF"/>
    <property type="match status" value="1"/>
</dbReference>
<evidence type="ECO:0000256" key="19">
    <source>
        <dbReference type="ARBA" id="ARBA00023242"/>
    </source>
</evidence>
<dbReference type="GeneID" id="108883359"/>
<dbReference type="SUPFAM" id="SSF50044">
    <property type="entry name" value="SH3-domain"/>
    <property type="match status" value="1"/>
</dbReference>
<dbReference type="CDD" id="cd12025">
    <property type="entry name" value="SH3_Obscurin_like"/>
    <property type="match status" value="1"/>
</dbReference>
<dbReference type="SUPFAM" id="SSF50729">
    <property type="entry name" value="PH domain-like"/>
    <property type="match status" value="1"/>
</dbReference>
<keyword evidence="13" id="KW-0547">Nucleotide-binding</keyword>
<feature type="domain" description="Ig-like" evidence="28">
    <location>
        <begin position="2124"/>
        <end position="2195"/>
    </location>
</feature>
<dbReference type="EC" id="2.7.11.1" evidence="5"/>
<dbReference type="Pfam" id="PF07679">
    <property type="entry name" value="I-set"/>
    <property type="match status" value="45"/>
</dbReference>
<keyword evidence="9" id="KW-0597">Phosphoprotein</keyword>
<feature type="domain" description="Ig-like" evidence="28">
    <location>
        <begin position="1195"/>
        <end position="1277"/>
    </location>
</feature>
<feature type="domain" description="Ig-like" evidence="28">
    <location>
        <begin position="5806"/>
        <end position="5895"/>
    </location>
</feature>
<dbReference type="SUPFAM" id="SSF49265">
    <property type="entry name" value="Fibronectin type III"/>
    <property type="match status" value="1"/>
</dbReference>
<dbReference type="RefSeq" id="XP_050925913.1">
    <property type="nucleotide sequence ID" value="XM_051069956.1"/>
</dbReference>
<name>A0AAJ8B621_LATCA</name>
<feature type="domain" description="SH3" evidence="25">
    <location>
        <begin position="5394"/>
        <end position="5461"/>
    </location>
</feature>
<dbReference type="FunFam" id="2.60.40.10:FF:000148">
    <property type="entry name" value="titin isoform X1"/>
    <property type="match status" value="1"/>
</dbReference>
<keyword evidence="16" id="KW-0460">Magnesium</keyword>
<dbReference type="Proteomes" id="UP000694890">
    <property type="component" value="Linkage group LG4"/>
</dbReference>
<dbReference type="GO" id="GO:0005085">
    <property type="term" value="F:guanyl-nucleotide exchange factor activity"/>
    <property type="evidence" value="ECO:0007669"/>
    <property type="project" value="InterPro"/>
</dbReference>
<dbReference type="GO" id="GO:0005524">
    <property type="term" value="F:ATP binding"/>
    <property type="evidence" value="ECO:0007669"/>
    <property type="project" value="UniProtKB-KW"/>
</dbReference>
<dbReference type="PROSITE" id="PS50853">
    <property type="entry name" value="FN3"/>
    <property type="match status" value="2"/>
</dbReference>
<feature type="domain" description="DH" evidence="27">
    <location>
        <begin position="5485"/>
        <end position="5669"/>
    </location>
</feature>
<evidence type="ECO:0000259" key="25">
    <source>
        <dbReference type="PROSITE" id="PS50002"/>
    </source>
</evidence>
<dbReference type="InterPro" id="IPR013106">
    <property type="entry name" value="Ig_V-set"/>
</dbReference>
<evidence type="ECO:0000256" key="2">
    <source>
        <dbReference type="ARBA" id="ARBA00004123"/>
    </source>
</evidence>
<feature type="compositionally biased region" description="Low complexity" evidence="24">
    <location>
        <begin position="4786"/>
        <end position="4797"/>
    </location>
</feature>
<dbReference type="Pfam" id="PF00612">
    <property type="entry name" value="IQ"/>
    <property type="match status" value="1"/>
</dbReference>
<dbReference type="CDD" id="cd13239">
    <property type="entry name" value="PH_Obscurin"/>
    <property type="match status" value="1"/>
</dbReference>
<dbReference type="InterPro" id="IPR003599">
    <property type="entry name" value="Ig_sub"/>
</dbReference>
<feature type="region of interest" description="Disordered" evidence="24">
    <location>
        <begin position="6111"/>
        <end position="6146"/>
    </location>
</feature>
<dbReference type="PANTHER" id="PTHR35971">
    <property type="entry name" value="SI:DKEY-31G6.6"/>
    <property type="match status" value="1"/>
</dbReference>
<evidence type="ECO:0000259" key="29">
    <source>
        <dbReference type="PROSITE" id="PS50853"/>
    </source>
</evidence>
<dbReference type="InterPro" id="IPR000219">
    <property type="entry name" value="DH_dom"/>
</dbReference>
<evidence type="ECO:0000256" key="18">
    <source>
        <dbReference type="ARBA" id="ARBA00023157"/>
    </source>
</evidence>
<dbReference type="SMART" id="SM00015">
    <property type="entry name" value="IQ"/>
    <property type="match status" value="1"/>
</dbReference>
<organism evidence="30 31">
    <name type="scientific">Lates calcarifer</name>
    <name type="common">Barramundi</name>
    <name type="synonym">Holocentrus calcarifer</name>
    <dbReference type="NCBI Taxonomy" id="8187"/>
    <lineage>
        <taxon>Eukaryota</taxon>
        <taxon>Metazoa</taxon>
        <taxon>Chordata</taxon>
        <taxon>Craniata</taxon>
        <taxon>Vertebrata</taxon>
        <taxon>Euteleostomi</taxon>
        <taxon>Actinopterygii</taxon>
        <taxon>Neopterygii</taxon>
        <taxon>Teleostei</taxon>
        <taxon>Neoteleostei</taxon>
        <taxon>Acanthomorphata</taxon>
        <taxon>Carangaria</taxon>
        <taxon>Carangaria incertae sedis</taxon>
        <taxon>Centropomidae</taxon>
        <taxon>Lates</taxon>
    </lineage>
</organism>
<dbReference type="Pfam" id="PF13927">
    <property type="entry name" value="Ig_3"/>
    <property type="match status" value="1"/>
</dbReference>
<feature type="domain" description="Ig-like" evidence="28">
    <location>
        <begin position="3531"/>
        <end position="3615"/>
    </location>
</feature>
<dbReference type="FunFam" id="2.60.40.10:FF:001084">
    <property type="entry name" value="obscurin-like isoform X3"/>
    <property type="match status" value="1"/>
</dbReference>
<dbReference type="InterPro" id="IPR035899">
    <property type="entry name" value="DBL_dom_sf"/>
</dbReference>
<keyword evidence="8" id="KW-0723">Serine/threonine-protein kinase</keyword>
<dbReference type="FunFam" id="2.60.40.10:FF:000032">
    <property type="entry name" value="palladin isoform X1"/>
    <property type="match status" value="3"/>
</dbReference>
<evidence type="ECO:0000259" key="28">
    <source>
        <dbReference type="PROSITE" id="PS50835"/>
    </source>
</evidence>
<feature type="domain" description="Ig-like" evidence="28">
    <location>
        <begin position="5169"/>
        <end position="5265"/>
    </location>
</feature>
<dbReference type="PROSITE" id="PS50835">
    <property type="entry name" value="IG_LIKE"/>
    <property type="match status" value="43"/>
</dbReference>
<feature type="domain" description="Ig-like" evidence="28">
    <location>
        <begin position="4200"/>
        <end position="4287"/>
    </location>
</feature>
<feature type="region of interest" description="Disordered" evidence="24">
    <location>
        <begin position="5348"/>
        <end position="5390"/>
    </location>
</feature>
<dbReference type="FunFam" id="2.30.29.30:FF:000197">
    <property type="entry name" value="obscurin isoform X5"/>
    <property type="match status" value="1"/>
</dbReference>
<feature type="domain" description="Ig-like" evidence="28">
    <location>
        <begin position="1570"/>
        <end position="1653"/>
    </location>
</feature>
<dbReference type="Gene3D" id="1.20.900.10">
    <property type="entry name" value="Dbl homology (DH) domain"/>
    <property type="match status" value="1"/>
</dbReference>
<feature type="compositionally biased region" description="Basic and acidic residues" evidence="24">
    <location>
        <begin position="4542"/>
        <end position="4559"/>
    </location>
</feature>
<feature type="domain" description="Ig-like" evidence="28">
    <location>
        <begin position="1120"/>
        <end position="1193"/>
    </location>
</feature>
<dbReference type="GO" id="GO:0005737">
    <property type="term" value="C:cytoplasm"/>
    <property type="evidence" value="ECO:0007669"/>
    <property type="project" value="UniProtKB-SubCell"/>
</dbReference>
<keyword evidence="7" id="KW-0963">Cytoplasm</keyword>
<dbReference type="FunFam" id="2.60.40.10:FF:000523">
    <property type="entry name" value="obscurin isoform X4"/>
    <property type="match status" value="1"/>
</dbReference>
<dbReference type="InterPro" id="IPR007110">
    <property type="entry name" value="Ig-like_dom"/>
</dbReference>
<evidence type="ECO:0000256" key="20">
    <source>
        <dbReference type="ARBA" id="ARBA00023319"/>
    </source>
</evidence>
<dbReference type="InterPro" id="IPR001849">
    <property type="entry name" value="PH_domain"/>
</dbReference>
<keyword evidence="14" id="KW-0418">Kinase</keyword>
<dbReference type="SMART" id="SM00408">
    <property type="entry name" value="IGc2"/>
    <property type="match status" value="41"/>
</dbReference>
<evidence type="ECO:0000256" key="21">
    <source>
        <dbReference type="ARBA" id="ARBA00047899"/>
    </source>
</evidence>
<feature type="domain" description="Ig-like" evidence="28">
    <location>
        <begin position="2909"/>
        <end position="2992"/>
    </location>
</feature>
<dbReference type="CDD" id="cd20971">
    <property type="entry name" value="IgI_1_Titin-A168_like"/>
    <property type="match status" value="1"/>
</dbReference>
<keyword evidence="11" id="KW-0479">Metal-binding</keyword>
<dbReference type="GO" id="GO:0046872">
    <property type="term" value="F:metal ion binding"/>
    <property type="evidence" value="ECO:0007669"/>
    <property type="project" value="UniProtKB-KW"/>
</dbReference>
<evidence type="ECO:0000256" key="5">
    <source>
        <dbReference type="ARBA" id="ARBA00012513"/>
    </source>
</evidence>
<feature type="compositionally biased region" description="Basic and acidic residues" evidence="24">
    <location>
        <begin position="4523"/>
        <end position="4532"/>
    </location>
</feature>
<feature type="domain" description="Ig-like" evidence="28">
    <location>
        <begin position="4034"/>
        <end position="4105"/>
    </location>
</feature>
<feature type="domain" description="Ig-like" evidence="28">
    <location>
        <begin position="2283"/>
        <end position="2367"/>
    </location>
</feature>
<feature type="domain" description="Ig-like" evidence="28">
    <location>
        <begin position="2729"/>
        <end position="2814"/>
    </location>
</feature>
<sequence length="6388" mass="706435">MDPNLFGGAPRFLTRPKAFSVCAGKDTTLSCTIVGSPTPLITWEKDKLKLTSGGRFKTVEDGNVYRLTIYDLTLEDSGQYMCRAKNSVGEAYAAVTVKVALPTEMAQRAPVFIVKPTSARVGLGGDVVFHCRVAAHPEANFDWEKDGRYLGETNRIKIVSDSDSSTLKIQSVRNLDNGTYTCRAQNSVGRAHTAAALVVDAQDSRHLSADKNTSLLSHLQKRKEEMKKDISIYRTEEGSSLVSSSSTATIADGLSLEHQLRASVLAKLPKGVFTRTCTVTEGKHAKLSCFVTGHPKPHIIWRKDGTNISEGRRHVIYEDQAENFILKILYCKQSDNGLYTCNATNMAGQTYSAVLVTVKEPKVPFRRKLQDVEVQEKASAMLMCEVPQIATQTNWFMEETRLEQSIKYRMEEEGTLRRLTIHNVTTNDDGVYVCEMKEGSRTVAELTVLGNITKKLPRRTVVPVSDTVIFIVELEHPCPDAYWTRNGERLKEDSRISIACVLRQYTLTIRDCQPDDSGEVAFVAGDCKTSTRFSVTAARKHPPDPPVNAVVQNKTDSSITIQWSPPDSDRPVPIKGYIVERRKVGTQTWQRCNAGETIITTEITICNFTEEASYQFRISAMNDFGQSPYLEVPGSFYLEPTAEIRKGLMNSTAVSGEEFSVSVELSAVCSGFWSLNGRLLRSGADYLITRAKTTHTLLIRVVTMEMNGAEVKFVGGGSQSSCILSVKAPSVRFTNKSDLMEVVTCSAQATAQLTAEVSDYDTQVVWMKNGKELKMGKKYEYVITDRKRILMVHNVTEEDVGIYECVLADDRMSVQLALKDEPAKFLNKARGPMGLSSSLKGDLELSCEVSPASAAVVWRKDQVEITEDQRTTIISKGTQRKLIIKNAKKSDEGHYSCETAADKVTFQVKIKETQALAAFSNKESVQREVKATLSQKATLSCTVSDGKTEVKWYKDGKVLVSSRTIYSEVKGNTRQLVIEKVERSDAGEYTCEAGVDKLVFKVSVSEAQSAFFNKESVQKEVKATLSQKATLSCEVADSKTEVKWYKDGKILASSKVIHAESKGKSRQLVIDSVEKKDAGEYICEAGTDKLVFKLQVADTQVQSAFSNKESIQRDVKAILSQKATLSCEVADMKTEVKWYKDGKLLTSSKTIHVESKGKSRQLVIDSVEKKDAGEYICEAGTEKLAFKVHVDVTSTEISAKSAFLNKESVQKEVKATLSQKATLSCEVADNKTEVKWYKDGKVLSPSRTVRLESKGKIRQVVMDSVEKKDAGEYICEVGTEKLAFKVQMTDVQLKSAFSNKESVQREVKAILSQKATLTCEVADMKTEVKWYKDGKLLTSSKTIHVESKGKSRQLVIDSVEKKDAGEYICEAGTDKLVFKIQVADAPAGFSNKESVQKEVRATLSQKATLSCEVSDSKTEVKWYKDGKLLTSSKAVHMESKGKSRELVIEKMEKKDAGEYTCEAGTEKLVFKLQVTDAAVKFQKKPVKDTCVVQASENIVLTTELTTESGSVKWFRDGVEVKESSKYEMKKDGRSRTLIVKSTEAKDSGIYSCQTADDKLEFKVQVKDSALKFVVPLKSVDVELGGTFSLMCELNQASGDVIWHHNGREIKPGGRYCIRTDGAKRVLTVTGMAKEDEGEYSCECRNDKTSAKVSSKAPRLVRLTAKLNNVAAMEGKDAIFKCAVTPADVNVKWFHNSIPVTAGLKYKIEHGGNSHSLTVTSVTQKDAGEISVDAEGKSCKATLQVQHEPVTFKKKLENLTVEEQSEVKLEVELSKASNEVRWMKNSVVLQPAGNLEIRVDGAKQALVFKSVTHADRGIYSCETLDDKTQAKLSVEMKKIHVIKGLAETKAHETETVTLEVELSQADVDGSWTRDGAKLRSGANCRITALGKKHALTLSNLKREDAGTIAFHAEGIHTSGKLIITEPPAMISKPMMDISVPEKEKATFECEVSRTNADVKWFKDDAELKPGKNFSIHSSGRKRTLVINKCTPEDTGSYICRTTDDNTAAKLTVHAREIKIIKKLEDVEVMEKESATFVCEISHDEVDCQWHKGSAKLKAGDNIKMRQEGRTYVLLFKSVSPEDMGEIKFTAEKASSTAKLKVKELPVKFVKKLRDKIAMYKHRGHLECQVSRASAKVKWYKNKLEIKPGKKYEIKSEDVYRKLTINDVDSGDEDTYTCDATDDKTSCKLLVEEQSISIVRELSSVEVTEPFAAVFEVEISMELVKPPIWTLNGVAVQESTDVEMEKEGTLHRLTFKKTKASMTGPVQFTAGKSKSLAQLTVKERPLEIAEPIKDVKAKEKSSAILTCKFSAPPKEVNWFKGQVPLTASDKYNMKQDATRAQLTIQRLTEEDSGEYRCQSGPAETKGKLTVEVREIKITKHMSNTEVDEDNDAVFTCEINYADEEAQWLLNDKVLFTNEVNTVTHEGKVHKLTLKNLAPQDGGTITFQVRKVKESVTLKVKEKRAVFLKSLDDIIGEEKGMITLACEASKPRVSPIWRKEGKVLKAGPKYELLHTGKSLGLIIKDVTKDDAGEYTCDLGTEVSKAKVTVREIGIGITKWLKSAEVNEGETCNFECILSRESTDECSWTLNGKTISNGGRFKVISKGRKYMLTIKDVTPADAGEVVFKIKDLSSKTTLTVEGRASSVSRGLQNVSAVQGEDAVFTCEVTQASSTVKWAKEDRAIKKSQKYDISQEDKVMKLTIHNVSAQDSGEYSCEVVGGATTRAQLEIKEPIHKFIKPLKDSQADEKGSVTLQCETAQTPSVVIWLKGHTELKAGGRYEMSQKEGVLTLTIKRLEEKDTDIYTCDVGTAKSMAKVTVKALPASFTEKLKNQDKKEGETVTLRCELSKPAADVQWKKGSEILKAGEKYEMKQQDSSLELHIKDLKVEDSGEYSCVCGDQKTSATVKVNALPPTFTQKLKNQEVEEGVSVTLHCEISKPGVPVEWKKGAQVLKSGEKYQMKQKASVNELLINKVVPEDSGDYSCVCGDQKTTASLNVKAQPVTFKQKLESQKAEEGTSITLRCEISKPGVPVEWKKGAQVLKSGEKYQMKQKASVNELLINKVVPEDSGDYSCVCGDQKTTASLNVKAQPVTFKQKLESQETEEGASITLHCEISKPGVPVEWKKGAQVLKSGEKYQMKQKASVNELLINKVVPEDSGDYSCVCGDQKTTASLNVKAQPVTFKQKLESQKAEEGTSITLCCEISKPGVQVEWKKGAQVLKSGEKYQMKQKASVNELLINKVVPEDSGEYSCVCGDQKTTASLNVKAQPVTFKQKLESQETEEGASITLHCEISKPGVPVEWKKGAQVLKSGEKYQMKQKASVNELLINKVVPEDSGDYSCVCGDQKTTASLNIKAQPVTFKQKLESQKAEEGTSITLRCEISKPGVPVEWKKGAQVLKSGEKYQMKQKASVNELLINKVVPEDSGDYTCVCGDQKTTASLNVKAQPVSFKQKLESQEAEEGTSITLRCEISKPGVPVEWKKGAQVLKSGEKYQMKQKASVNELLINKLVPEDSGDYSCVCGDQKTTASLNVKAQPVTFKQKLESQETEEGTSITLHCEISKPGVPVEWKKGAQVLKSGEKYQMKQKASVNELLINKVVPEDSGDYSCVCGDQKTTASLNVKAVKLSAPPSAAKLETKRQETRETMEAKTHAAPSIAAKDKHNRQEINGAVEAVVLPATEQAPKQQLLKQEIQRDSQQLKVGGEAEKTAAGLSVKQDAQKQGTKGSVAVTAEKSPASAVISKVEPEKQESKKRAEVLPVIVIQDLESQEAEEGGSVTLHCELSKPGLPVEWKKGTQVLSLGEKYQMRQTGFSYELHIFDLKPGDTGNYSCCSEDTISSASLAVNAAPIIFTKELESLTADEGDSVTLHCELSKPGVPLEWRKGQLGLCSCAKYEIGQTGKVATLVIHDVDPADSGSYTCDTGDHQSTAELTVKAQPVLFKTQLQNLEREAGEIAILRCETTKPGASVVWRCSDRVLESSSKYQLKQEGTVVELVVYKLQGADSGEYSCDTGSQRTSAVLTVREVEVNILKFLESCVVCEGEDVHFECVVSHEETPLAQWKLEDVPLQNNEMNLIKAEGKVHSLTLRGVTAADSGTVTFTVGNHTSTASLTVRAAAPVLFKKELESQEATEGGKATLSCETSRPDCKVTWRKGSTVLTHGEKYTIEQRATTHTLVIHKLNVEDSGDYTSDTGDRKSTATLTVKGKPITIVQGLENMETFDGGEALFECALSRPESKDFCWLLDGKPVKESPNAEVVTFESGRRHLLLLKELRVKDSCTVTFKAGTASTSAQLSVKGWQLDVVKGLEDRVAAVGEKVEFCVELTEPIPAAEVAWYANGVELKPSDLWAMRADGRSYRLVLRQAPLLPQQEITFAARDALSLAKLTIITVPDPPEDPEVLSKTKQSVTLSWFTPLHDGGSPILGYRVEMRLVDSALWLPCHSEPVCNTEFVVENLIPGSSYRFRVAGINRAGTGEPVELPQTVQLEAPVQPLICPGGEAKQMEAEVLGQPSLPPEAAEEGDLHELWEASAKKRRMSREPTLDSITEQPEDGQKSAKTVEIKSGEKEQVIVSKKQTESNLCTSSGDESGGSSLVSYLKKSSKSTVTAANEAETLSTERFFAHFQMAEQRTVHQTEVKTTVVEQIDKKEVSTEEASIMEISKEDEPELREAAIKIQAAFKGYKARKDMRPVFKDVFKDQTKEPNGTIHLECVAEGKPDKVRWLKDGEPLTDGKHHHIDIYNDGTCSLVITAITTKDTGVYTCEVTNKFGVTSHSGKVTVGTVRESSGRRPLTVGYSADSEPESSSGSEMDESLRQASRRLRRLLRTRLPPDVEEEPFVSADEGDLHPPDPHSYREDDNYIYIRFDSRTEAEVASKRFQEMFTVHGVPVETTILEAGPLKVELRIRKMGYVQDGTQTPTQDRQPPAFMTGALAAPVFLTELQSQDVPDGYPVSFDCVVIGKPPPTVRWYKDGKLLEENDHYMINEDQEGCHQLIITTVLPTDMGVYRCTAENSSGIAATKAELRVDMSCSSDYDTAADATETSSYVSAKGYMSRETETFESVAEDDQLPQVVEELHDVHVSPGSPIAKMQLRVKGFPKPRVYWFKDGHPLRPSERIQLMAERDAHGVEILEVKKEDMGEYSAYISNAAGSAYSSARLIVLSPGEIMPQDKKDSKEPLVPPRFLERFSNRKVKQGASITLSVKVEGSPTPMVSWLKEESQEDVLWIKPDTKGYKIASSGRQHSLILMDVGTEYTGAYTCIATNRAGQSICTAHLEVDDTPQTKKETKASEVLGITVSPPEEGASTAKEGKIPCLGEVGTEEFLMKLTSQITEMVSAKISQDSLQNHEVLQWMKSWPKTTTSLRVPGVDSDDETKTPSPSPHHGRSRPPSLIADSSSESDEGDARGEMFDIYVATADYNPTMASKESISLKEGQYVEVLDSAHPLKWLVRTKPTKTTPSRQGWVSPAYLDKKLKLSADTGDLPETSAEEVTEGEYKRKLFQLIQDLINSESEFVKEIDFFTSHHLKHADGPDAPPDVSSQKETIFRNVDDIKSFHSKAFLPKLNDCDTDDDIAMCFLKNKEGFEKYLQYLVGQGQAESAVSDKTVHRFFKEYTEKEQANADPSGPPVHSINTYLQQPLERIQKYKAFLKELIRNKAKNGQNCCLLEEAYAMVSALPQRSENTHHVSMIENYPATLEVLGEPIRQGPFQVWEGAPGIRTSSRGHHRHVFLFKNYCIICKPKRDSNTDTQAYVFKNMMKLNNIDVNETVEGDDRAFEIWHEREDSVRKYTLQARTVTIKNSWLRDFRELQQRYSMPTWSPPDFDEILANCTAELGQTVKLACKVTGVPKPVVTWYKDGRTVEADPHHIIIEDPDGSCTLILDNMTADDSGQYMCFATSSAGNASTLGKITVQVPPRFVNKMRNAVFVAGEDAQFTCVIQSAPIPKIRWFKDGRLLTDQEKYQTYSELRSGVLVLVIKNLTERDLGHYECELSNRLGSTKCAADLVLPSAVARTGEQAITIEVTEQEMKIPKKTIIIEETITTVVKNPRMRRHRSPGLTVAGSHRSETSTPEPPTVRTRRMPTPRKTTIPTLYVTEPEGAEARSMEIKPRWVEVEEVIEYKVNKSPRLPRRRGISPAGSDRAGTPSRPKRSPPENPNANNSNNKLVEQAQAELPGDVSNQTLSWVEEEGNAPSGSASGEPYEVSTVLTAAGEDSDDLDDQQTVIFEPDDEDNDHDVHRKQEPKILKQGDRVLTLEDLEDYVPEEGETYRSSNVTVEKPCEISVLQREIGGSTVGQPVLLNVGRPVVAPRQRSSFFSRFKEHLSSSLFPSTSPQTSGARSRTERHVPIQVSHAKLEVKPSYCSEVQRVEGGQQSFKTKVSTQTYGYTSVGKPVTLQIRDNLYQNQ</sequence>
<dbReference type="PROSITE" id="PS50003">
    <property type="entry name" value="PH_DOMAIN"/>
    <property type="match status" value="1"/>
</dbReference>
<feature type="region of interest" description="Disordered" evidence="24">
    <location>
        <begin position="6036"/>
        <end position="6068"/>
    </location>
</feature>
<dbReference type="SMART" id="SM00060">
    <property type="entry name" value="FN3"/>
    <property type="match status" value="2"/>
</dbReference>
<dbReference type="CDD" id="cd00063">
    <property type="entry name" value="FN3"/>
    <property type="match status" value="2"/>
</dbReference>
<dbReference type="FunFam" id="2.60.40.10:FF:000707">
    <property type="entry name" value="Obscurin, cytoskeletal calmodulin and titin-interacting RhoGEF"/>
    <property type="match status" value="1"/>
</dbReference>